<proteinExistence type="predicted"/>
<sequence length="140" mass="15629">MVEYDTEGFEDEVGGTYFDTTHDYFGKGSWSALNGVGYADDDFFTASIDPAASSTEVSINQLRSKRPMSRMEVPSEISSKDKQSEAEMFMEAVIESLKDLDRRHSHAGEQPSSADTNPHEPLQKEKTAESPTIDNCRPQR</sequence>
<dbReference type="Proteomes" id="UP001060215">
    <property type="component" value="Chromosome 9"/>
</dbReference>
<evidence type="ECO:0000313" key="1">
    <source>
        <dbReference type="EMBL" id="KAI8003174.1"/>
    </source>
</evidence>
<protein>
    <submittedName>
        <fullName evidence="1">Uncharacterized protein</fullName>
    </submittedName>
</protein>
<reference evidence="1 2" key="1">
    <citation type="journal article" date="2022" name="Plant J.">
        <title>Chromosome-level genome of Camellia lanceoleosa provides a valuable resource for understanding genome evolution and self-incompatibility.</title>
        <authorList>
            <person name="Gong W."/>
            <person name="Xiao S."/>
            <person name="Wang L."/>
            <person name="Liao Z."/>
            <person name="Chang Y."/>
            <person name="Mo W."/>
            <person name="Hu G."/>
            <person name="Li W."/>
            <person name="Zhao G."/>
            <person name="Zhu H."/>
            <person name="Hu X."/>
            <person name="Ji K."/>
            <person name="Xiang X."/>
            <person name="Song Q."/>
            <person name="Yuan D."/>
            <person name="Jin S."/>
            <person name="Zhang L."/>
        </authorList>
    </citation>
    <scope>NUCLEOTIDE SEQUENCE [LARGE SCALE GENOMIC DNA]</scope>
    <source>
        <strain evidence="1">SQ_2022a</strain>
    </source>
</reference>
<comment type="caution">
    <text evidence="1">The sequence shown here is derived from an EMBL/GenBank/DDBJ whole genome shotgun (WGS) entry which is preliminary data.</text>
</comment>
<evidence type="ECO:0000313" key="2">
    <source>
        <dbReference type="Proteomes" id="UP001060215"/>
    </source>
</evidence>
<gene>
    <name evidence="1" type="ORF">LOK49_LG08G03044</name>
</gene>
<name>A0ACC0GRA8_9ERIC</name>
<dbReference type="EMBL" id="CM045766">
    <property type="protein sequence ID" value="KAI8003174.1"/>
    <property type="molecule type" value="Genomic_DNA"/>
</dbReference>
<organism evidence="1 2">
    <name type="scientific">Camellia lanceoleosa</name>
    <dbReference type="NCBI Taxonomy" id="1840588"/>
    <lineage>
        <taxon>Eukaryota</taxon>
        <taxon>Viridiplantae</taxon>
        <taxon>Streptophyta</taxon>
        <taxon>Embryophyta</taxon>
        <taxon>Tracheophyta</taxon>
        <taxon>Spermatophyta</taxon>
        <taxon>Magnoliopsida</taxon>
        <taxon>eudicotyledons</taxon>
        <taxon>Gunneridae</taxon>
        <taxon>Pentapetalae</taxon>
        <taxon>asterids</taxon>
        <taxon>Ericales</taxon>
        <taxon>Theaceae</taxon>
        <taxon>Camellia</taxon>
    </lineage>
</organism>
<accession>A0ACC0GRA8</accession>
<keyword evidence="2" id="KW-1185">Reference proteome</keyword>